<evidence type="ECO:0000259" key="2">
    <source>
        <dbReference type="Pfam" id="PF11470"/>
    </source>
</evidence>
<sequence>MSTHVEVITADLRRAKVKVTPGTYLVDVLQEACKKLNLPSDKYSLKYKQKQLDLSGPFRTSGLIPGAKLELVAKSSSPSVISVALQLSGPDAAAVPNGRLTGKIPSDFTLWKVLRQFESGEASGGHNINLTARGIAQTIDGTASGTGQLYYEMPVLNIMGREVSSLEDLQKTLSQCGINSGSVLIRVSFRTTTKPLHEAMQDISQYLGEVEPRPAPKETESSSKNVVGPTPSEGTEQGQAAPEKELDAEKGQPQISEKEIESPRQPEEGHRIEGEPPRADSLQPVGVFLAPSGNTPAAALIEEADSDFLPTVAHAQLHQARLLASSQNQRLKSDAELAAEAEAEAARLAAVKSIQVRVRFPDGTSAQWQFGPETTGGTLYRAVRGVMAHDGQAFKLVLPGGGGAIRDADGPGDTLVRGHGLRGGVVVNLVWDNAASAAARSQPFLKASVARTAREVVVPKVPDAEPDDDNDGAPGSKGSATAISDRKEKSNGLADGAGKKLPKWLKLPGKK</sequence>
<gene>
    <name evidence="3" type="ORF">VTK73DRAFT_8728</name>
</gene>
<feature type="compositionally biased region" description="Basic and acidic residues" evidence="1">
    <location>
        <begin position="212"/>
        <end position="221"/>
    </location>
</feature>
<dbReference type="CDD" id="cd16105">
    <property type="entry name" value="Ubl_ASPSCR1_like"/>
    <property type="match status" value="1"/>
</dbReference>
<dbReference type="Proteomes" id="UP001586593">
    <property type="component" value="Unassembled WGS sequence"/>
</dbReference>
<dbReference type="Pfam" id="PF11470">
    <property type="entry name" value="TUG-UBL1"/>
    <property type="match status" value="1"/>
</dbReference>
<dbReference type="EMBL" id="JAZHXJ010000066">
    <property type="protein sequence ID" value="KAL1877355.1"/>
    <property type="molecule type" value="Genomic_DNA"/>
</dbReference>
<evidence type="ECO:0000313" key="4">
    <source>
        <dbReference type="Proteomes" id="UP001586593"/>
    </source>
</evidence>
<accession>A0ABR3XNL7</accession>
<dbReference type="CDD" id="cd17075">
    <property type="entry name" value="UBX1_UBXN9"/>
    <property type="match status" value="1"/>
</dbReference>
<feature type="compositionally biased region" description="Basic and acidic residues" evidence="1">
    <location>
        <begin position="242"/>
        <end position="278"/>
    </location>
</feature>
<dbReference type="InterPro" id="IPR021569">
    <property type="entry name" value="TUG-UBL1"/>
</dbReference>
<comment type="caution">
    <text evidence="3">The sequence shown here is derived from an EMBL/GenBank/DDBJ whole genome shotgun (WGS) entry which is preliminary data.</text>
</comment>
<dbReference type="Gene3D" id="3.10.20.90">
    <property type="entry name" value="Phosphatidylinositol 3-kinase Catalytic Subunit, Chain A, domain 1"/>
    <property type="match status" value="1"/>
</dbReference>
<dbReference type="PANTHER" id="PTHR46467:SF1">
    <property type="entry name" value="TETHER CONTAINING UBX DOMAIN FOR GLUT4"/>
    <property type="match status" value="1"/>
</dbReference>
<feature type="domain" description="TUG ubiquitin-like" evidence="2">
    <location>
        <begin position="8"/>
        <end position="71"/>
    </location>
</feature>
<feature type="compositionally biased region" description="Basic residues" evidence="1">
    <location>
        <begin position="500"/>
        <end position="511"/>
    </location>
</feature>
<proteinExistence type="predicted"/>
<dbReference type="SUPFAM" id="SSF54236">
    <property type="entry name" value="Ubiquitin-like"/>
    <property type="match status" value="2"/>
</dbReference>
<organism evidence="3 4">
    <name type="scientific">Phialemonium thermophilum</name>
    <dbReference type="NCBI Taxonomy" id="223376"/>
    <lineage>
        <taxon>Eukaryota</taxon>
        <taxon>Fungi</taxon>
        <taxon>Dikarya</taxon>
        <taxon>Ascomycota</taxon>
        <taxon>Pezizomycotina</taxon>
        <taxon>Sordariomycetes</taxon>
        <taxon>Sordariomycetidae</taxon>
        <taxon>Cephalothecales</taxon>
        <taxon>Cephalothecaceae</taxon>
        <taxon>Phialemonium</taxon>
    </lineage>
</organism>
<feature type="region of interest" description="Disordered" evidence="1">
    <location>
        <begin position="212"/>
        <end position="283"/>
    </location>
</feature>
<protein>
    <recommendedName>
        <fullName evidence="2">TUG ubiquitin-like domain-containing protein</fullName>
    </recommendedName>
</protein>
<keyword evidence="4" id="KW-1185">Reference proteome</keyword>
<reference evidence="3 4" key="1">
    <citation type="journal article" date="2024" name="Commun. Biol.">
        <title>Comparative genomic analysis of thermophilic fungi reveals convergent evolutionary adaptations and gene losses.</title>
        <authorList>
            <person name="Steindorff A.S."/>
            <person name="Aguilar-Pontes M.V."/>
            <person name="Robinson A.J."/>
            <person name="Andreopoulos B."/>
            <person name="LaButti K."/>
            <person name="Kuo A."/>
            <person name="Mondo S."/>
            <person name="Riley R."/>
            <person name="Otillar R."/>
            <person name="Haridas S."/>
            <person name="Lipzen A."/>
            <person name="Grimwood J."/>
            <person name="Schmutz J."/>
            <person name="Clum A."/>
            <person name="Reid I.D."/>
            <person name="Moisan M.C."/>
            <person name="Butler G."/>
            <person name="Nguyen T.T.M."/>
            <person name="Dewar K."/>
            <person name="Conant G."/>
            <person name="Drula E."/>
            <person name="Henrissat B."/>
            <person name="Hansel C."/>
            <person name="Singer S."/>
            <person name="Hutchinson M.I."/>
            <person name="de Vries R.P."/>
            <person name="Natvig D.O."/>
            <person name="Powell A.J."/>
            <person name="Tsang A."/>
            <person name="Grigoriev I.V."/>
        </authorList>
    </citation>
    <scope>NUCLEOTIDE SEQUENCE [LARGE SCALE GENOMIC DNA]</scope>
    <source>
        <strain evidence="3 4">ATCC 24622</strain>
    </source>
</reference>
<dbReference type="InterPro" id="IPR029071">
    <property type="entry name" value="Ubiquitin-like_domsf"/>
</dbReference>
<name>A0ABR3XNL7_9PEZI</name>
<dbReference type="InterPro" id="IPR059238">
    <property type="entry name" value="UBX1_UBXN9"/>
</dbReference>
<feature type="region of interest" description="Disordered" evidence="1">
    <location>
        <begin position="458"/>
        <end position="511"/>
    </location>
</feature>
<evidence type="ECO:0000313" key="3">
    <source>
        <dbReference type="EMBL" id="KAL1877355.1"/>
    </source>
</evidence>
<evidence type="ECO:0000256" key="1">
    <source>
        <dbReference type="SAM" id="MobiDB-lite"/>
    </source>
</evidence>
<dbReference type="PANTHER" id="PTHR46467">
    <property type="entry name" value="TETHER CONTAINING UBX DOMAIN FOR GLUT4"/>
    <property type="match status" value="1"/>
</dbReference>